<dbReference type="EMBL" id="FNFY01000041">
    <property type="protein sequence ID" value="SDL31532.1"/>
    <property type="molecule type" value="Genomic_DNA"/>
</dbReference>
<organism evidence="1 2">
    <name type="scientific">Lacicoccus qingdaonensis</name>
    <dbReference type="NCBI Taxonomy" id="576118"/>
    <lineage>
        <taxon>Bacteria</taxon>
        <taxon>Bacillati</taxon>
        <taxon>Bacillota</taxon>
        <taxon>Bacilli</taxon>
        <taxon>Bacillales</taxon>
        <taxon>Salinicoccaceae</taxon>
        <taxon>Lacicoccus</taxon>
    </lineage>
</organism>
<dbReference type="Proteomes" id="UP000199008">
    <property type="component" value="Unassembled WGS sequence"/>
</dbReference>
<dbReference type="InterPro" id="IPR035093">
    <property type="entry name" value="RelE/ParE_toxin_dom_sf"/>
</dbReference>
<evidence type="ECO:0008006" key="3">
    <source>
        <dbReference type="Google" id="ProtNLM"/>
    </source>
</evidence>
<gene>
    <name evidence="1" type="ORF">SAMN05216216_14110</name>
</gene>
<name>A0A1G9J2J7_9BACL</name>
<proteinExistence type="predicted"/>
<dbReference type="STRING" id="576118.SAMN05216216_14110"/>
<dbReference type="OrthoDB" id="5521312at2"/>
<sequence>MVILRRTSRFDKSFTELDPQSQKAIKKALRFMINNLSHPSLRAKKMEGWDNIFEASANMDIRITFHFEKPDTIVLRNCGHHDKTLKKP</sequence>
<protein>
    <recommendedName>
        <fullName evidence="3">Cytotoxin</fullName>
    </recommendedName>
</protein>
<evidence type="ECO:0000313" key="2">
    <source>
        <dbReference type="Proteomes" id="UP000199008"/>
    </source>
</evidence>
<dbReference type="AlphaFoldDB" id="A0A1G9J2J7"/>
<reference evidence="2" key="1">
    <citation type="submission" date="2016-10" db="EMBL/GenBank/DDBJ databases">
        <authorList>
            <person name="Varghese N."/>
            <person name="Submissions S."/>
        </authorList>
    </citation>
    <scope>NUCLEOTIDE SEQUENCE [LARGE SCALE GENOMIC DNA]</scope>
    <source>
        <strain evidence="2">CGMCC 1.8895</strain>
    </source>
</reference>
<dbReference type="Gene3D" id="3.30.2310.20">
    <property type="entry name" value="RelE-like"/>
    <property type="match status" value="1"/>
</dbReference>
<accession>A0A1G9J2J7</accession>
<dbReference type="SUPFAM" id="SSF143011">
    <property type="entry name" value="RelE-like"/>
    <property type="match status" value="1"/>
</dbReference>
<dbReference type="RefSeq" id="WP_092988212.1">
    <property type="nucleotide sequence ID" value="NZ_FNFY01000041.1"/>
</dbReference>
<evidence type="ECO:0000313" key="1">
    <source>
        <dbReference type="EMBL" id="SDL31532.1"/>
    </source>
</evidence>
<keyword evidence="2" id="KW-1185">Reference proteome</keyword>